<sequence length="63" mass="6816">MLDIGPLLSNDGNSGSGAAIIGLIRESPAPKSDIKKAEPRFPEGRRFGLRRSAQTSLFYIQLT</sequence>
<reference evidence="1 2" key="1">
    <citation type="submission" date="2014-08" db="EMBL/GenBank/DDBJ databases">
        <title>Comparative genomics of the Paenibacillus odorifer group.</title>
        <authorList>
            <person name="den Bakker H.C."/>
            <person name="Tsai Y.-C."/>
            <person name="Martin N."/>
            <person name="Korlach J."/>
            <person name="Wiedmann M."/>
        </authorList>
    </citation>
    <scope>NUCLEOTIDE SEQUENCE [LARGE SCALE GENOMIC DNA]</scope>
    <source>
        <strain evidence="1 2">DSM 14472</strain>
    </source>
</reference>
<dbReference type="EMBL" id="CP009286">
    <property type="protein sequence ID" value="AIQ62007.1"/>
    <property type="molecule type" value="Genomic_DNA"/>
</dbReference>
<dbReference type="HOGENOM" id="CLU_2881701_0_0_9"/>
<proteinExistence type="predicted"/>
<protein>
    <submittedName>
        <fullName evidence="1">Uncharacterized protein</fullName>
    </submittedName>
</protein>
<evidence type="ECO:0000313" key="1">
    <source>
        <dbReference type="EMBL" id="AIQ62007.1"/>
    </source>
</evidence>
<gene>
    <name evidence="1" type="ORF">PSTEL_01590</name>
</gene>
<accession>A0A089LMA8</accession>
<dbReference type="AlphaFoldDB" id="A0A089LMA8"/>
<dbReference type="KEGG" id="pste:PSTEL_01590"/>
<keyword evidence="2" id="KW-1185">Reference proteome</keyword>
<evidence type="ECO:0000313" key="2">
    <source>
        <dbReference type="Proteomes" id="UP000029507"/>
    </source>
</evidence>
<dbReference type="Proteomes" id="UP000029507">
    <property type="component" value="Chromosome"/>
</dbReference>
<organism evidence="1 2">
    <name type="scientific">Paenibacillus stellifer</name>
    <dbReference type="NCBI Taxonomy" id="169760"/>
    <lineage>
        <taxon>Bacteria</taxon>
        <taxon>Bacillati</taxon>
        <taxon>Bacillota</taxon>
        <taxon>Bacilli</taxon>
        <taxon>Bacillales</taxon>
        <taxon>Paenibacillaceae</taxon>
        <taxon>Paenibacillus</taxon>
    </lineage>
</organism>
<name>A0A089LMA8_9BACL</name>